<dbReference type="GO" id="GO:0032993">
    <property type="term" value="C:protein-DNA complex"/>
    <property type="evidence" value="ECO:0007669"/>
    <property type="project" value="TreeGrafter"/>
</dbReference>
<evidence type="ECO:0000256" key="1">
    <source>
        <dbReference type="ARBA" id="ARBA00023015"/>
    </source>
</evidence>
<organism evidence="8 9">
    <name type="scientific">Breznakia blatticola</name>
    <dbReference type="NCBI Taxonomy" id="1754012"/>
    <lineage>
        <taxon>Bacteria</taxon>
        <taxon>Bacillati</taxon>
        <taxon>Bacillota</taxon>
        <taxon>Erysipelotrichia</taxon>
        <taxon>Erysipelotrichales</taxon>
        <taxon>Erysipelotrichaceae</taxon>
        <taxon>Breznakia</taxon>
    </lineage>
</organism>
<dbReference type="Gene3D" id="1.10.10.10">
    <property type="entry name" value="Winged helix-like DNA-binding domain superfamily/Winged helix DNA-binding domain"/>
    <property type="match status" value="1"/>
</dbReference>
<dbReference type="Pfam" id="PF00486">
    <property type="entry name" value="Trans_reg_C"/>
    <property type="match status" value="1"/>
</dbReference>
<dbReference type="InterPro" id="IPR039420">
    <property type="entry name" value="WalR-like"/>
</dbReference>
<feature type="domain" description="Response regulatory" evidence="6">
    <location>
        <begin position="24"/>
        <end position="137"/>
    </location>
</feature>
<dbReference type="Proteomes" id="UP000294743">
    <property type="component" value="Unassembled WGS sequence"/>
</dbReference>
<dbReference type="EMBL" id="SODD01000046">
    <property type="protein sequence ID" value="TDW13167.1"/>
    <property type="molecule type" value="Genomic_DNA"/>
</dbReference>
<dbReference type="PROSITE" id="PS51755">
    <property type="entry name" value="OMPR_PHOB"/>
    <property type="match status" value="1"/>
</dbReference>
<evidence type="ECO:0000313" key="9">
    <source>
        <dbReference type="Proteomes" id="UP000294743"/>
    </source>
</evidence>
<evidence type="ECO:0000259" key="6">
    <source>
        <dbReference type="PROSITE" id="PS50110"/>
    </source>
</evidence>
<dbReference type="GO" id="GO:0000976">
    <property type="term" value="F:transcription cis-regulatory region binding"/>
    <property type="evidence" value="ECO:0007669"/>
    <property type="project" value="TreeGrafter"/>
</dbReference>
<feature type="modified residue" description="4-aspartylphosphate" evidence="4">
    <location>
        <position position="73"/>
    </location>
</feature>
<dbReference type="Pfam" id="PF00072">
    <property type="entry name" value="Response_reg"/>
    <property type="match status" value="1"/>
</dbReference>
<evidence type="ECO:0000256" key="4">
    <source>
        <dbReference type="PROSITE-ProRule" id="PRU00169"/>
    </source>
</evidence>
<dbReference type="GO" id="GO:0006355">
    <property type="term" value="P:regulation of DNA-templated transcription"/>
    <property type="evidence" value="ECO:0007669"/>
    <property type="project" value="InterPro"/>
</dbReference>
<protein>
    <submittedName>
        <fullName evidence="8">DNA-binding response OmpR family regulator</fullName>
    </submittedName>
</protein>
<dbReference type="SUPFAM" id="SSF52172">
    <property type="entry name" value="CheY-like"/>
    <property type="match status" value="1"/>
</dbReference>
<dbReference type="SMART" id="SM00448">
    <property type="entry name" value="REC"/>
    <property type="match status" value="1"/>
</dbReference>
<accession>A0A4V3G650</accession>
<keyword evidence="4" id="KW-0597">Phosphoprotein</keyword>
<keyword evidence="1" id="KW-0805">Transcription regulation</keyword>
<dbReference type="PANTHER" id="PTHR48111">
    <property type="entry name" value="REGULATOR OF RPOS"/>
    <property type="match status" value="1"/>
</dbReference>
<dbReference type="SMART" id="SM00862">
    <property type="entry name" value="Trans_reg_C"/>
    <property type="match status" value="1"/>
</dbReference>
<evidence type="ECO:0000256" key="2">
    <source>
        <dbReference type="ARBA" id="ARBA00023125"/>
    </source>
</evidence>
<dbReference type="InterPro" id="IPR001789">
    <property type="entry name" value="Sig_transdc_resp-reg_receiver"/>
</dbReference>
<dbReference type="InterPro" id="IPR011006">
    <property type="entry name" value="CheY-like_superfamily"/>
</dbReference>
<keyword evidence="3" id="KW-0804">Transcription</keyword>
<name>A0A4V3G650_9FIRM</name>
<comment type="caution">
    <text evidence="8">The sequence shown here is derived from an EMBL/GenBank/DDBJ whole genome shotgun (WGS) entry which is preliminary data.</text>
</comment>
<feature type="domain" description="OmpR/PhoB-type" evidence="7">
    <location>
        <begin position="146"/>
        <end position="244"/>
    </location>
</feature>
<feature type="DNA-binding region" description="OmpR/PhoB-type" evidence="5">
    <location>
        <begin position="146"/>
        <end position="244"/>
    </location>
</feature>
<dbReference type="InterPro" id="IPR036388">
    <property type="entry name" value="WH-like_DNA-bd_sf"/>
</dbReference>
<dbReference type="PANTHER" id="PTHR48111:SF43">
    <property type="entry name" value="STAGE 0 SPORULATION PROTEIN A HOMOLOG"/>
    <property type="match status" value="1"/>
</dbReference>
<dbReference type="GO" id="GO:0000156">
    <property type="term" value="F:phosphorelay response regulator activity"/>
    <property type="evidence" value="ECO:0007669"/>
    <property type="project" value="TreeGrafter"/>
</dbReference>
<reference evidence="8 9" key="1">
    <citation type="submission" date="2019-03" db="EMBL/GenBank/DDBJ databases">
        <title>Genomic Encyclopedia of Type Strains, Phase IV (KMG-IV): sequencing the most valuable type-strain genomes for metagenomic binning, comparative biology and taxonomic classification.</title>
        <authorList>
            <person name="Goeker M."/>
        </authorList>
    </citation>
    <scope>NUCLEOTIDE SEQUENCE [LARGE SCALE GENOMIC DNA]</scope>
    <source>
        <strain evidence="8 9">DSM 28867</strain>
    </source>
</reference>
<dbReference type="Gene3D" id="3.40.50.2300">
    <property type="match status" value="1"/>
</dbReference>
<dbReference type="InterPro" id="IPR001867">
    <property type="entry name" value="OmpR/PhoB-type_DNA-bd"/>
</dbReference>
<dbReference type="AlphaFoldDB" id="A0A4V3G650"/>
<gene>
    <name evidence="8" type="ORF">EDD63_1468</name>
</gene>
<evidence type="ECO:0000256" key="3">
    <source>
        <dbReference type="ARBA" id="ARBA00023163"/>
    </source>
</evidence>
<proteinExistence type="predicted"/>
<dbReference type="GO" id="GO:0005829">
    <property type="term" value="C:cytosol"/>
    <property type="evidence" value="ECO:0007669"/>
    <property type="project" value="TreeGrafter"/>
</dbReference>
<keyword evidence="9" id="KW-1185">Reference proteome</keyword>
<dbReference type="PROSITE" id="PS50110">
    <property type="entry name" value="RESPONSE_REGULATORY"/>
    <property type="match status" value="1"/>
</dbReference>
<evidence type="ECO:0000256" key="5">
    <source>
        <dbReference type="PROSITE-ProRule" id="PRU01091"/>
    </source>
</evidence>
<sequence length="244" mass="28437">MRERANARFCRFTTKFMYNKNMYKILIVEDEINIRDELATFLQTNGYDVQTVVDFCDVSKQILDSDVHLILLDLNLPGIDGNHIAKEVRKQSNVPMIIVTSRNTDLDELMSMHMGADDFVSKPYNLQILLARMERLLNRSYEGDNGSKLFVAGVQLDVAKSTLTYNKQSIELTKNELRIMTTLFKHKNRIVLREELMSEMWDSDMFVDDNALTVNMNRLRKKLAYIDLENFIETKRGMGYLINE</sequence>
<keyword evidence="2 5" id="KW-0238">DNA-binding</keyword>
<evidence type="ECO:0000313" key="8">
    <source>
        <dbReference type="EMBL" id="TDW13167.1"/>
    </source>
</evidence>
<dbReference type="CDD" id="cd00383">
    <property type="entry name" value="trans_reg_C"/>
    <property type="match status" value="1"/>
</dbReference>
<evidence type="ECO:0000259" key="7">
    <source>
        <dbReference type="PROSITE" id="PS51755"/>
    </source>
</evidence>